<keyword evidence="2" id="KW-1185">Reference proteome</keyword>
<dbReference type="VEuPathDB" id="FungiDB:VP01_4149g3"/>
<dbReference type="PANTHER" id="PTHR33096">
    <property type="entry name" value="CXC2 DOMAIN-CONTAINING PROTEIN"/>
    <property type="match status" value="1"/>
</dbReference>
<protein>
    <submittedName>
        <fullName evidence="1">Uncharacterized protein</fullName>
    </submittedName>
</protein>
<reference evidence="1 2" key="1">
    <citation type="submission" date="2015-08" db="EMBL/GenBank/DDBJ databases">
        <title>Next Generation Sequencing and Analysis of the Genome of Puccinia sorghi L Schw, the Causal Agent of Maize Common Rust.</title>
        <authorList>
            <person name="Rochi L."/>
            <person name="Burguener G."/>
            <person name="Darino M."/>
            <person name="Turjanski A."/>
            <person name="Kreff E."/>
            <person name="Dieguez M.J."/>
            <person name="Sacco F."/>
        </authorList>
    </citation>
    <scope>NUCLEOTIDE SEQUENCE [LARGE SCALE GENOMIC DNA]</scope>
    <source>
        <strain evidence="1 2">RO10H11247</strain>
    </source>
</reference>
<accession>A0A0L6UR20</accession>
<organism evidence="1 2">
    <name type="scientific">Puccinia sorghi</name>
    <dbReference type="NCBI Taxonomy" id="27349"/>
    <lineage>
        <taxon>Eukaryota</taxon>
        <taxon>Fungi</taxon>
        <taxon>Dikarya</taxon>
        <taxon>Basidiomycota</taxon>
        <taxon>Pucciniomycotina</taxon>
        <taxon>Pucciniomycetes</taxon>
        <taxon>Pucciniales</taxon>
        <taxon>Pucciniaceae</taxon>
        <taxon>Puccinia</taxon>
    </lineage>
</organism>
<evidence type="ECO:0000313" key="1">
    <source>
        <dbReference type="EMBL" id="KNZ50974.1"/>
    </source>
</evidence>
<dbReference type="Proteomes" id="UP000037035">
    <property type="component" value="Unassembled WGS sequence"/>
</dbReference>
<name>A0A0L6UR20_9BASI</name>
<proteinExistence type="predicted"/>
<evidence type="ECO:0000313" key="2">
    <source>
        <dbReference type="Proteomes" id="UP000037035"/>
    </source>
</evidence>
<dbReference type="EMBL" id="LAVV01009223">
    <property type="protein sequence ID" value="KNZ50974.1"/>
    <property type="molecule type" value="Genomic_DNA"/>
</dbReference>
<dbReference type="STRING" id="27349.A0A0L6UR20"/>
<dbReference type="PANTHER" id="PTHR33096:SF1">
    <property type="entry name" value="CXC1-LIKE CYSTEINE CLUSTER ASSOCIATED WITH KDZ TRANSPOSASES DOMAIN-CONTAINING PROTEIN"/>
    <property type="match status" value="1"/>
</dbReference>
<dbReference type="AlphaFoldDB" id="A0A0L6UR20"/>
<gene>
    <name evidence="1" type="ORF">VP01_4149g3</name>
</gene>
<sequence>MQEKLCGVASRLSSKYVELQAETQPLRPSKEHGERVGTHLKEKIYAAIKRRKPGVVKEIQIFCKQQSTYLTSYAPAEREWPKSQDFDYSNFMKMGLDDPFWNNGFLFLSRDPWAVDPVVRTGIHAILGLD</sequence>
<dbReference type="OrthoDB" id="2514267at2759"/>
<comment type="caution">
    <text evidence="1">The sequence shown here is derived from an EMBL/GenBank/DDBJ whole genome shotgun (WGS) entry which is preliminary data.</text>
</comment>